<name>E2IHB0_9ACTN</name>
<dbReference type="InterPro" id="IPR027417">
    <property type="entry name" value="P-loop_NTPase"/>
</dbReference>
<evidence type="ECO:0000313" key="6">
    <source>
        <dbReference type="EMBL" id="ADK32548.1"/>
    </source>
</evidence>
<evidence type="ECO:0000259" key="5">
    <source>
        <dbReference type="PROSITE" id="PS50893"/>
    </source>
</evidence>
<keyword evidence="4 6" id="KW-0067">ATP-binding</keyword>
<accession>E2IHB0</accession>
<protein>
    <submittedName>
        <fullName evidence="6">Putative ABC transporter ATP-binding protein</fullName>
    </submittedName>
</protein>
<dbReference type="InterPro" id="IPR003439">
    <property type="entry name" value="ABC_transporter-like_ATP-bd"/>
</dbReference>
<keyword evidence="2" id="KW-0813">Transport</keyword>
<evidence type="ECO:0000256" key="3">
    <source>
        <dbReference type="ARBA" id="ARBA00022741"/>
    </source>
</evidence>
<dbReference type="InterPro" id="IPR003593">
    <property type="entry name" value="AAA+_ATPase"/>
</dbReference>
<dbReference type="GO" id="GO:0016887">
    <property type="term" value="F:ATP hydrolysis activity"/>
    <property type="evidence" value="ECO:0007669"/>
    <property type="project" value="InterPro"/>
</dbReference>
<reference evidence="6" key="1">
    <citation type="journal article" date="2010" name="Proc. Natl. Acad. Sci. U.S.A.">
        <title>Microbisporicin gene cluster reveals unusual features of lantibiotic biosynthesis in actinomycetes.</title>
        <authorList>
            <person name="Foulston L.C."/>
            <person name="Bibb M.J."/>
        </authorList>
    </citation>
    <scope>NUCLEOTIDE SEQUENCE</scope>
    <source>
        <strain evidence="6">NRRL 30420</strain>
    </source>
</reference>
<organism evidence="6">
    <name type="scientific">Microbispora corallina</name>
    <dbReference type="NCBI Taxonomy" id="83302"/>
    <lineage>
        <taxon>Bacteria</taxon>
        <taxon>Bacillati</taxon>
        <taxon>Actinomycetota</taxon>
        <taxon>Actinomycetes</taxon>
        <taxon>Streptosporangiales</taxon>
        <taxon>Streptosporangiaceae</taxon>
        <taxon>Microbispora</taxon>
    </lineage>
</organism>
<dbReference type="PANTHER" id="PTHR43335:SF2">
    <property type="entry name" value="ABC TRANSPORTER, ATP-BINDING PROTEIN"/>
    <property type="match status" value="1"/>
</dbReference>
<keyword evidence="3" id="KW-0547">Nucleotide-binding</keyword>
<feature type="domain" description="ABC transporter" evidence="5">
    <location>
        <begin position="5"/>
        <end position="240"/>
    </location>
</feature>
<evidence type="ECO:0000256" key="1">
    <source>
        <dbReference type="ARBA" id="ARBA00005417"/>
    </source>
</evidence>
<proteinExistence type="inferred from homology"/>
<dbReference type="Gene3D" id="3.40.50.300">
    <property type="entry name" value="P-loop containing nucleotide triphosphate hydrolases"/>
    <property type="match status" value="1"/>
</dbReference>
<dbReference type="EMBL" id="HM536998">
    <property type="protein sequence ID" value="ADK32548.1"/>
    <property type="molecule type" value="Genomic_DNA"/>
</dbReference>
<dbReference type="InterPro" id="IPR017871">
    <property type="entry name" value="ABC_transporter-like_CS"/>
</dbReference>
<dbReference type="PANTHER" id="PTHR43335">
    <property type="entry name" value="ABC TRANSPORTER, ATP-BINDING PROTEIN"/>
    <property type="match status" value="1"/>
</dbReference>
<dbReference type="SMART" id="SM00382">
    <property type="entry name" value="AAA"/>
    <property type="match status" value="1"/>
</dbReference>
<dbReference type="PROSITE" id="PS50893">
    <property type="entry name" value="ABC_TRANSPORTER_2"/>
    <property type="match status" value="1"/>
</dbReference>
<comment type="similarity">
    <text evidence="1">Belongs to the ABC transporter superfamily.</text>
</comment>
<sequence length="300" mass="31727">MNTSISITDLTKRYRRGGDRPALNGVSLTVDGGMTALLGANGAGKTTLMRICVGVLRPDGGRVVVGGHDLGTAAGRRAVKRILGYLPQELSMYDDLTGREFLDYIALLKGVDDKRVRRDQIEQMLELTGLSEHAGRRLGGYSGGMKRRLGIAQALLAEPELIVVDEPTAGLDPSERMRFRSLLAGLGGARRTVVLSTHILDDAAQTCPNTIVLHQGRVAYQGSTAGLAAVAEGRTYLLPPGAQAPPEAVVVNAAAEVEGTRYRVISARPPIGGTLMTPTLEDGYAALLQLGEPSPTGPRP</sequence>
<evidence type="ECO:0000256" key="2">
    <source>
        <dbReference type="ARBA" id="ARBA00022448"/>
    </source>
</evidence>
<dbReference type="PROSITE" id="PS00211">
    <property type="entry name" value="ABC_TRANSPORTER_1"/>
    <property type="match status" value="1"/>
</dbReference>
<dbReference type="SUPFAM" id="SSF52540">
    <property type="entry name" value="P-loop containing nucleoside triphosphate hydrolases"/>
    <property type="match status" value="1"/>
</dbReference>
<gene>
    <name evidence="6" type="primary">mibZ</name>
</gene>
<dbReference type="AlphaFoldDB" id="E2IHB0"/>
<dbReference type="Pfam" id="PF00005">
    <property type="entry name" value="ABC_tran"/>
    <property type="match status" value="1"/>
</dbReference>
<evidence type="ECO:0000256" key="4">
    <source>
        <dbReference type="ARBA" id="ARBA00022840"/>
    </source>
</evidence>
<dbReference type="GO" id="GO:0005524">
    <property type="term" value="F:ATP binding"/>
    <property type="evidence" value="ECO:0007669"/>
    <property type="project" value="UniProtKB-KW"/>
</dbReference>